<evidence type="ECO:0000256" key="2">
    <source>
        <dbReference type="ARBA" id="ARBA00022603"/>
    </source>
</evidence>
<dbReference type="PANTHER" id="PTHR10867">
    <property type="entry name" value="NNMT/PNMT/TEMT FAMILY MEMBER"/>
    <property type="match status" value="1"/>
</dbReference>
<dbReference type="Proteomes" id="UP000549394">
    <property type="component" value="Unassembled WGS sequence"/>
</dbReference>
<protein>
    <submittedName>
        <fullName evidence="5">Uncharacterized protein</fullName>
    </submittedName>
</protein>
<evidence type="ECO:0000256" key="4">
    <source>
        <dbReference type="ARBA" id="ARBA00022691"/>
    </source>
</evidence>
<evidence type="ECO:0000313" key="5">
    <source>
        <dbReference type="EMBL" id="CAD5113078.1"/>
    </source>
</evidence>
<evidence type="ECO:0000256" key="3">
    <source>
        <dbReference type="ARBA" id="ARBA00022679"/>
    </source>
</evidence>
<dbReference type="InterPro" id="IPR029063">
    <property type="entry name" value="SAM-dependent_MTases_sf"/>
</dbReference>
<accession>A0A7I8V9R8</accession>
<gene>
    <name evidence="5" type="ORF">DGYR_LOCUS2126</name>
</gene>
<dbReference type="GO" id="GO:0008170">
    <property type="term" value="F:N-methyltransferase activity"/>
    <property type="evidence" value="ECO:0007669"/>
    <property type="project" value="TreeGrafter"/>
</dbReference>
<dbReference type="GO" id="GO:0032259">
    <property type="term" value="P:methylation"/>
    <property type="evidence" value="ECO:0007669"/>
    <property type="project" value="UniProtKB-KW"/>
</dbReference>
<organism evidence="5 6">
    <name type="scientific">Dimorphilus gyrociliatus</name>
    <dbReference type="NCBI Taxonomy" id="2664684"/>
    <lineage>
        <taxon>Eukaryota</taxon>
        <taxon>Metazoa</taxon>
        <taxon>Spiralia</taxon>
        <taxon>Lophotrochozoa</taxon>
        <taxon>Annelida</taxon>
        <taxon>Polychaeta</taxon>
        <taxon>Polychaeta incertae sedis</taxon>
        <taxon>Dinophilidae</taxon>
        <taxon>Dimorphilus</taxon>
    </lineage>
</organism>
<evidence type="ECO:0000256" key="1">
    <source>
        <dbReference type="ARBA" id="ARBA00007996"/>
    </source>
</evidence>
<dbReference type="GO" id="GO:0005829">
    <property type="term" value="C:cytosol"/>
    <property type="evidence" value="ECO:0007669"/>
    <property type="project" value="TreeGrafter"/>
</dbReference>
<name>A0A7I8V9R8_9ANNE</name>
<keyword evidence="3" id="KW-0808">Transferase</keyword>
<comment type="caution">
    <text evidence="5">The sequence shown here is derived from an EMBL/GenBank/DDBJ whole genome shotgun (WGS) entry which is preliminary data.</text>
</comment>
<dbReference type="InterPro" id="IPR000940">
    <property type="entry name" value="NNMT_TEMT_trans"/>
</dbReference>
<comment type="similarity">
    <text evidence="1">Belongs to the class I-like SAM-binding methyltransferase superfamily. NNMT/PNMT/TEMT family.</text>
</comment>
<dbReference type="Gene3D" id="3.40.50.150">
    <property type="entry name" value="Vaccinia Virus protein VP39"/>
    <property type="match status" value="1"/>
</dbReference>
<keyword evidence="4" id="KW-0949">S-adenosyl-L-methionine</keyword>
<dbReference type="CDD" id="cd02440">
    <property type="entry name" value="AdoMet_MTases"/>
    <property type="match status" value="1"/>
</dbReference>
<reference evidence="5 6" key="1">
    <citation type="submission" date="2020-08" db="EMBL/GenBank/DDBJ databases">
        <authorList>
            <person name="Hejnol A."/>
        </authorList>
    </citation>
    <scope>NUCLEOTIDE SEQUENCE [LARGE SCALE GENOMIC DNA]</scope>
</reference>
<evidence type="ECO:0000313" key="6">
    <source>
        <dbReference type="Proteomes" id="UP000549394"/>
    </source>
</evidence>
<dbReference type="AlphaFoldDB" id="A0A7I8V9R8"/>
<keyword evidence="2" id="KW-0489">Methyltransferase</keyword>
<dbReference type="PROSITE" id="PS51681">
    <property type="entry name" value="SAM_MT_NNMT_PNMT_TEMT"/>
    <property type="match status" value="1"/>
</dbReference>
<sequence>MLAFREDYNDKEWPDNFINNWRKPDEENHSNLLHLHEFVKGLTIKGKYLEIGSGPSPIGIFSASTKFDDITLSDFSVANIDRLKKWKSGGNLSNIMTLIEYVAKLEGRDVNQLMTISLSRVKNIRHADLLNDEILPKDDNKYSAISMNFVLLCACKTKEDLFKAFTKLYNKLTPGGRLFDFGALNTNNYNVGGRLFSHCEIDLETLVVLAERAGFKVLKQEKLNMNTPCYCIVASR</sequence>
<dbReference type="PANTHER" id="PTHR10867:SF17">
    <property type="entry name" value="NICOTINAMIDE N-METHYLTRANSFERASE"/>
    <property type="match status" value="1"/>
</dbReference>
<dbReference type="SUPFAM" id="SSF53335">
    <property type="entry name" value="S-adenosyl-L-methionine-dependent methyltransferases"/>
    <property type="match status" value="1"/>
</dbReference>
<dbReference type="Pfam" id="PF01234">
    <property type="entry name" value="NNMT_PNMT_TEMT"/>
    <property type="match status" value="1"/>
</dbReference>
<dbReference type="EMBL" id="CAJFCJ010000003">
    <property type="protein sequence ID" value="CAD5113078.1"/>
    <property type="molecule type" value="Genomic_DNA"/>
</dbReference>
<keyword evidence="6" id="KW-1185">Reference proteome</keyword>
<dbReference type="OrthoDB" id="6416275at2759"/>
<proteinExistence type="inferred from homology"/>